<dbReference type="EMBL" id="JBELOE010000265">
    <property type="protein sequence ID" value="MER2493607.1"/>
    <property type="molecule type" value="Genomic_DNA"/>
</dbReference>
<keyword evidence="4" id="KW-1185">Reference proteome</keyword>
<dbReference type="Pfam" id="PF02325">
    <property type="entry name" value="CCB3_YggT"/>
    <property type="match status" value="2"/>
</dbReference>
<comment type="similarity">
    <text evidence="1">Belongs to the YggT family.</text>
</comment>
<evidence type="ECO:0000256" key="1">
    <source>
        <dbReference type="ARBA" id="ARBA00010894"/>
    </source>
</evidence>
<feature type="transmembrane region" description="Helical" evidence="2">
    <location>
        <begin position="6"/>
        <end position="25"/>
    </location>
</feature>
<dbReference type="PANTHER" id="PTHR33219:SF14">
    <property type="entry name" value="PROTEIN COFACTOR ASSEMBLY OF COMPLEX C SUBUNIT B CCB3, CHLOROPLASTIC-RELATED"/>
    <property type="match status" value="1"/>
</dbReference>
<reference evidence="3 4" key="1">
    <citation type="submission" date="2024-06" db="EMBL/GenBank/DDBJ databases">
        <authorList>
            <person name="Chen R.Y."/>
        </authorList>
    </citation>
    <scope>NUCLEOTIDE SEQUENCE [LARGE SCALE GENOMIC DNA]</scope>
    <source>
        <strain evidence="3 4">D2</strain>
    </source>
</reference>
<feature type="transmembrane region" description="Helical" evidence="2">
    <location>
        <begin position="61"/>
        <end position="79"/>
    </location>
</feature>
<keyword evidence="2" id="KW-1133">Transmembrane helix</keyword>
<keyword evidence="2" id="KW-0812">Transmembrane</keyword>
<gene>
    <name evidence="3" type="ORF">ABS311_17145</name>
</gene>
<dbReference type="Proteomes" id="UP001467690">
    <property type="component" value="Unassembled WGS sequence"/>
</dbReference>
<name>A0ABV1RKZ4_9ALTE</name>
<organism evidence="3 4">
    <name type="scientific">Catenovulum sediminis</name>
    <dbReference type="NCBI Taxonomy" id="1740262"/>
    <lineage>
        <taxon>Bacteria</taxon>
        <taxon>Pseudomonadati</taxon>
        <taxon>Pseudomonadota</taxon>
        <taxon>Gammaproteobacteria</taxon>
        <taxon>Alteromonadales</taxon>
        <taxon>Alteromonadaceae</taxon>
        <taxon>Catenovulum</taxon>
    </lineage>
</organism>
<evidence type="ECO:0000313" key="4">
    <source>
        <dbReference type="Proteomes" id="UP001467690"/>
    </source>
</evidence>
<keyword evidence="2" id="KW-0472">Membrane</keyword>
<dbReference type="InterPro" id="IPR003425">
    <property type="entry name" value="CCB3/YggT"/>
</dbReference>
<feature type="transmembrane region" description="Helical" evidence="2">
    <location>
        <begin position="152"/>
        <end position="172"/>
    </location>
</feature>
<feature type="transmembrane region" description="Helical" evidence="2">
    <location>
        <begin position="91"/>
        <end position="114"/>
    </location>
</feature>
<proteinExistence type="inferred from homology"/>
<dbReference type="RefSeq" id="WP_350402689.1">
    <property type="nucleotide sequence ID" value="NZ_JBELOE010000265.1"/>
</dbReference>
<protein>
    <submittedName>
        <fullName evidence="3">YggT family protein</fullName>
    </submittedName>
</protein>
<sequence>MNALGFLIEVLFGLALMAVVLRFWLQAARADFYNPVSQTIVKLTNPLLLPLQTFLPSKGQWNIAALLLAFLVAAAKYVVLSLMLNGALNPIAISIISLVAVINEFLTLAFWILIIRAILSWFSQGHNPAELIMMQLTEPFLRPIRNLLPPMGGLDLSVLLAIIAIQFIKILLGDLFGVM</sequence>
<accession>A0ABV1RKZ4</accession>
<evidence type="ECO:0000256" key="2">
    <source>
        <dbReference type="SAM" id="Phobius"/>
    </source>
</evidence>
<dbReference type="PANTHER" id="PTHR33219">
    <property type="entry name" value="YLMG HOMOLOG PROTEIN 2, CHLOROPLASTIC"/>
    <property type="match status" value="1"/>
</dbReference>
<evidence type="ECO:0000313" key="3">
    <source>
        <dbReference type="EMBL" id="MER2493607.1"/>
    </source>
</evidence>
<comment type="caution">
    <text evidence="3">The sequence shown here is derived from an EMBL/GenBank/DDBJ whole genome shotgun (WGS) entry which is preliminary data.</text>
</comment>